<organism evidence="2 3">
    <name type="scientific">Winogradskyella litoriviva</name>
    <dbReference type="NCBI Taxonomy" id="1220182"/>
    <lineage>
        <taxon>Bacteria</taxon>
        <taxon>Pseudomonadati</taxon>
        <taxon>Bacteroidota</taxon>
        <taxon>Flavobacteriia</taxon>
        <taxon>Flavobacteriales</taxon>
        <taxon>Flavobacteriaceae</taxon>
        <taxon>Winogradskyella</taxon>
    </lineage>
</organism>
<dbReference type="RefSeq" id="WP_173301183.1">
    <property type="nucleotide sequence ID" value="NZ_JABRWQ010000004.1"/>
</dbReference>
<reference evidence="2 3" key="1">
    <citation type="journal article" date="2015" name="Int. J. Syst. Evol. Microbiol.">
        <title>Winogradskyella litoriviva sp. nov., isolated from coastal seawater.</title>
        <authorList>
            <person name="Nedashkovskaya O.I."/>
            <person name="Kukhlevskiy A.D."/>
            <person name="Zhukova N.V."/>
            <person name="Kim S.J."/>
            <person name="Rhee S.K."/>
            <person name="Mikhailov V.V."/>
        </authorList>
    </citation>
    <scope>NUCLEOTIDE SEQUENCE [LARGE SCALE GENOMIC DNA]</scope>
    <source>
        <strain evidence="2 3">KMM6491</strain>
    </source>
</reference>
<keyword evidence="1" id="KW-0812">Transmembrane</keyword>
<proteinExistence type="predicted"/>
<keyword evidence="3" id="KW-1185">Reference proteome</keyword>
<protein>
    <submittedName>
        <fullName evidence="2">DUF4907 domain-containing protein</fullName>
    </submittedName>
</protein>
<keyword evidence="1" id="KW-1133">Transmembrane helix</keyword>
<accession>A0ABX2E609</accession>
<evidence type="ECO:0000313" key="3">
    <source>
        <dbReference type="Proteomes" id="UP000805085"/>
    </source>
</evidence>
<dbReference type="Proteomes" id="UP000805085">
    <property type="component" value="Unassembled WGS sequence"/>
</dbReference>
<evidence type="ECO:0000256" key="1">
    <source>
        <dbReference type="SAM" id="Phobius"/>
    </source>
</evidence>
<evidence type="ECO:0000313" key="2">
    <source>
        <dbReference type="EMBL" id="NRD23543.1"/>
    </source>
</evidence>
<dbReference type="InterPro" id="IPR032593">
    <property type="entry name" value="DUF4907"/>
</dbReference>
<dbReference type="EMBL" id="JABRWQ010000004">
    <property type="protein sequence ID" value="NRD23543.1"/>
    <property type="molecule type" value="Genomic_DNA"/>
</dbReference>
<dbReference type="Pfam" id="PF16250">
    <property type="entry name" value="DUF4907"/>
    <property type="match status" value="1"/>
</dbReference>
<name>A0ABX2E609_9FLAO</name>
<comment type="caution">
    <text evidence="2">The sequence shown here is derived from an EMBL/GenBank/DDBJ whole genome shotgun (WGS) entry which is preliminary data.</text>
</comment>
<sequence length="116" mass="13566">MKKIYSYFLVFCVISIATILFIYVQSNNNETIENNNSPYTLHVIDNDSAWIYEIYNNDSLFIRQEYIPALKGKQSFKTKEDAEKIGNLMLKKLSKNAFPVISKKELIDNNINFEKI</sequence>
<feature type="transmembrane region" description="Helical" evidence="1">
    <location>
        <begin position="7"/>
        <end position="24"/>
    </location>
</feature>
<keyword evidence="1" id="KW-0472">Membrane</keyword>
<gene>
    <name evidence="2" type="ORF">HNV10_09850</name>
</gene>